<dbReference type="NCBIfam" id="TIGR01439">
    <property type="entry name" value="lp_hng_hel_AbrB"/>
    <property type="match status" value="1"/>
</dbReference>
<dbReference type="Pfam" id="PF04014">
    <property type="entry name" value="MazE_antitoxin"/>
    <property type="match status" value="1"/>
</dbReference>
<dbReference type="Proteomes" id="UP000231542">
    <property type="component" value="Unassembled WGS sequence"/>
</dbReference>
<dbReference type="GO" id="GO:0003677">
    <property type="term" value="F:DNA binding"/>
    <property type="evidence" value="ECO:0007669"/>
    <property type="project" value="InterPro"/>
</dbReference>
<sequence length="80" mass="9128">MKKENNSKICGTATLGERGQVVIPADIRKRMDLKTGDKLLVFCKFDQIIGLIKAKDLNSFLDKMASHMTEKIKKFKKEIE</sequence>
<dbReference type="InterPro" id="IPR007159">
    <property type="entry name" value="SpoVT-AbrB_dom"/>
</dbReference>
<accession>A0A2H0YYF4</accession>
<dbReference type="Gene3D" id="2.10.260.10">
    <property type="match status" value="1"/>
</dbReference>
<dbReference type="SUPFAM" id="SSF89447">
    <property type="entry name" value="AbrB/MazE/MraZ-like"/>
    <property type="match status" value="1"/>
</dbReference>
<dbReference type="SMART" id="SM00966">
    <property type="entry name" value="SpoVT_AbrB"/>
    <property type="match status" value="1"/>
</dbReference>
<evidence type="ECO:0000259" key="1">
    <source>
        <dbReference type="SMART" id="SM00966"/>
    </source>
</evidence>
<dbReference type="AlphaFoldDB" id="A0A2H0YYF4"/>
<dbReference type="EMBL" id="PEXU01000021">
    <property type="protein sequence ID" value="PIS42763.1"/>
    <property type="molecule type" value="Genomic_DNA"/>
</dbReference>
<evidence type="ECO:0000313" key="3">
    <source>
        <dbReference type="Proteomes" id="UP000231542"/>
    </source>
</evidence>
<evidence type="ECO:0000313" key="2">
    <source>
        <dbReference type="EMBL" id="PIS42763.1"/>
    </source>
</evidence>
<comment type="caution">
    <text evidence="2">The sequence shown here is derived from an EMBL/GenBank/DDBJ whole genome shotgun (WGS) entry which is preliminary data.</text>
</comment>
<reference evidence="2 3" key="1">
    <citation type="submission" date="2017-09" db="EMBL/GenBank/DDBJ databases">
        <title>Depth-based differentiation of microbial function through sediment-hosted aquifers and enrichment of novel symbionts in the deep terrestrial subsurface.</title>
        <authorList>
            <person name="Probst A.J."/>
            <person name="Ladd B."/>
            <person name="Jarett J.K."/>
            <person name="Geller-Mcgrath D.E."/>
            <person name="Sieber C.M."/>
            <person name="Emerson J.B."/>
            <person name="Anantharaman K."/>
            <person name="Thomas B.C."/>
            <person name="Malmstrom R."/>
            <person name="Stieglmeier M."/>
            <person name="Klingl A."/>
            <person name="Woyke T."/>
            <person name="Ryan C.M."/>
            <person name="Banfield J.F."/>
        </authorList>
    </citation>
    <scope>NUCLEOTIDE SEQUENCE [LARGE SCALE GENOMIC DNA]</scope>
    <source>
        <strain evidence="2">CG08_land_8_20_14_0_20_40_16</strain>
    </source>
</reference>
<name>A0A2H0YYF4_9BACT</name>
<gene>
    <name evidence="2" type="ORF">COT24_01795</name>
</gene>
<organism evidence="2 3">
    <name type="scientific">Candidatus Kerfeldbacteria bacterium CG08_land_8_20_14_0_20_40_16</name>
    <dbReference type="NCBI Taxonomy" id="2014244"/>
    <lineage>
        <taxon>Bacteria</taxon>
        <taxon>Candidatus Kerfeldiibacteriota</taxon>
    </lineage>
</organism>
<proteinExistence type="predicted"/>
<feature type="domain" description="SpoVT-AbrB" evidence="1">
    <location>
        <begin position="13"/>
        <end position="59"/>
    </location>
</feature>
<dbReference type="InterPro" id="IPR037914">
    <property type="entry name" value="SpoVT-AbrB_sf"/>
</dbReference>
<protein>
    <submittedName>
        <fullName evidence="2">AbrB family transcriptional regulator</fullName>
    </submittedName>
</protein>